<reference evidence="2" key="1">
    <citation type="submission" date="2016-01" db="EMBL/GenBank/DDBJ databases">
        <authorList>
            <person name="Mitreva M."/>
            <person name="Pepin K.H."/>
            <person name="Mihindukulasuriya K.A."/>
            <person name="Fulton R."/>
            <person name="Fronick C."/>
            <person name="O'Laughlin M."/>
            <person name="Miner T."/>
            <person name="Herter B."/>
            <person name="Rosa B.A."/>
            <person name="Cordes M."/>
            <person name="Tomlinson C."/>
            <person name="Wollam A."/>
            <person name="Palsikar V.B."/>
            <person name="Mardis E.R."/>
            <person name="Wilson R.K."/>
        </authorList>
    </citation>
    <scope>NUCLEOTIDE SEQUENCE [LARGE SCALE GENOMIC DNA]</scope>
    <source>
        <strain evidence="2">MJR7716</strain>
    </source>
</reference>
<sequence>LPYKFNGKQFDEETGLYYYGARYLNPMASIWYGVDPLAEKYITTEGYAYTLDNPVRLIDLDGRRPKLYVETHGFGHTFITVGEGKNTIVYTYGRYMGGDKGKSSSGSSDPSGKGVLIRYTGKDALRYLKYELSDQGAQAYEIQDASDKKIQKYMDDVFSKGRLLTRAESVKYEKSPHEYGLPSNARVIDKYSLLSNNCTTKSVTAVQIGGTKLDFIEDRGTVPTPVYVPNPTQMKSKIYAPSDMSNYLNVLSKRPYSVVKNVTLQMNREINKLLK</sequence>
<organism evidence="1 2">
    <name type="scientific">Prevotella corporis</name>
    <dbReference type="NCBI Taxonomy" id="28128"/>
    <lineage>
        <taxon>Bacteria</taxon>
        <taxon>Pseudomonadati</taxon>
        <taxon>Bacteroidota</taxon>
        <taxon>Bacteroidia</taxon>
        <taxon>Bacteroidales</taxon>
        <taxon>Prevotellaceae</taxon>
        <taxon>Prevotella</taxon>
    </lineage>
</organism>
<dbReference type="Gene3D" id="2.180.10.10">
    <property type="entry name" value="RHS repeat-associated core"/>
    <property type="match status" value="1"/>
</dbReference>
<name>A0A133QED8_9BACT</name>
<evidence type="ECO:0000313" key="1">
    <source>
        <dbReference type="EMBL" id="KXA41256.1"/>
    </source>
</evidence>
<evidence type="ECO:0000313" key="2">
    <source>
        <dbReference type="Proteomes" id="UP000070533"/>
    </source>
</evidence>
<dbReference type="PANTHER" id="PTHR32305">
    <property type="match status" value="1"/>
</dbReference>
<accession>A0A133QED8</accession>
<protein>
    <submittedName>
        <fullName evidence="1">RHS repeat-associated core domain protein</fullName>
    </submittedName>
</protein>
<dbReference type="PATRIC" id="fig|28128.5.peg.871"/>
<dbReference type="STRING" id="28128.HMPREF3226_00865"/>
<dbReference type="InterPro" id="IPR050708">
    <property type="entry name" value="T6SS_VgrG/RHS"/>
</dbReference>
<feature type="non-terminal residue" evidence="1">
    <location>
        <position position="1"/>
    </location>
</feature>
<gene>
    <name evidence="1" type="ORF">HMPREF3226_00865</name>
</gene>
<proteinExistence type="predicted"/>
<dbReference type="RefSeq" id="WP_231728289.1">
    <property type="nucleotide sequence ID" value="NZ_KQ957211.1"/>
</dbReference>
<dbReference type="InterPro" id="IPR022385">
    <property type="entry name" value="Rhs_assc_core"/>
</dbReference>
<dbReference type="EMBL" id="LRQG01000053">
    <property type="protein sequence ID" value="KXA41256.1"/>
    <property type="molecule type" value="Genomic_DNA"/>
</dbReference>
<keyword evidence="2" id="KW-1185">Reference proteome</keyword>
<dbReference type="Proteomes" id="UP000070533">
    <property type="component" value="Unassembled WGS sequence"/>
</dbReference>
<comment type="caution">
    <text evidence="1">The sequence shown here is derived from an EMBL/GenBank/DDBJ whole genome shotgun (WGS) entry which is preliminary data.</text>
</comment>
<dbReference type="NCBIfam" id="TIGR03696">
    <property type="entry name" value="Rhs_assc_core"/>
    <property type="match status" value="1"/>
</dbReference>
<dbReference type="AlphaFoldDB" id="A0A133QED8"/>
<dbReference type="PANTHER" id="PTHR32305:SF15">
    <property type="entry name" value="PROTEIN RHSA-RELATED"/>
    <property type="match status" value="1"/>
</dbReference>